<dbReference type="InterPro" id="IPR008927">
    <property type="entry name" value="6-PGluconate_DH-like_C_sf"/>
</dbReference>
<keyword evidence="1 4" id="KW-0560">Oxidoreductase</keyword>
<dbReference type="EMBL" id="JAZGLY010000009">
    <property type="protein sequence ID" value="MEE6188204.1"/>
    <property type="molecule type" value="Genomic_DNA"/>
</dbReference>
<feature type="domain" description="Mannitol dehydrogenase C-terminal" evidence="3">
    <location>
        <begin position="290"/>
        <end position="436"/>
    </location>
</feature>
<name>A0ABU7RJQ4_9BACT</name>
<dbReference type="InterPro" id="IPR013118">
    <property type="entry name" value="Mannitol_DH_C"/>
</dbReference>
<evidence type="ECO:0000259" key="2">
    <source>
        <dbReference type="Pfam" id="PF01232"/>
    </source>
</evidence>
<dbReference type="Gene3D" id="3.40.50.720">
    <property type="entry name" value="NAD(P)-binding Rossmann-like Domain"/>
    <property type="match status" value="1"/>
</dbReference>
<dbReference type="SUPFAM" id="SSF51735">
    <property type="entry name" value="NAD(P)-binding Rossmann-fold domains"/>
    <property type="match status" value="1"/>
</dbReference>
<gene>
    <name evidence="4" type="ORF">V2H41_13065</name>
</gene>
<reference evidence="4 5" key="1">
    <citation type="submission" date="2024-01" db="EMBL/GenBank/DDBJ databases">
        <title>Niabella digestum sp. nov., isolated from waste digestion system.</title>
        <authorList>
            <person name="Zhang L."/>
        </authorList>
    </citation>
    <scope>NUCLEOTIDE SEQUENCE [LARGE SCALE GENOMIC DNA]</scope>
    <source>
        <strain evidence="4 5">A18</strain>
    </source>
</reference>
<dbReference type="PANTHER" id="PTHR43362">
    <property type="entry name" value="MANNITOL DEHYDROGENASE DSF1-RELATED"/>
    <property type="match status" value="1"/>
</dbReference>
<organism evidence="4 5">
    <name type="scientific">Niabella digestorum</name>
    <dbReference type="NCBI Taxonomy" id="3117701"/>
    <lineage>
        <taxon>Bacteria</taxon>
        <taxon>Pseudomonadati</taxon>
        <taxon>Bacteroidota</taxon>
        <taxon>Chitinophagia</taxon>
        <taxon>Chitinophagales</taxon>
        <taxon>Chitinophagaceae</taxon>
        <taxon>Niabella</taxon>
    </lineage>
</organism>
<evidence type="ECO:0000259" key="3">
    <source>
        <dbReference type="Pfam" id="PF08125"/>
    </source>
</evidence>
<dbReference type="EC" id="1.1.1.-" evidence="4"/>
<dbReference type="RefSeq" id="WP_330975610.1">
    <property type="nucleotide sequence ID" value="NZ_JAZGLY010000009.1"/>
</dbReference>
<dbReference type="Pfam" id="PF01232">
    <property type="entry name" value="Mannitol_dh"/>
    <property type="match status" value="1"/>
</dbReference>
<dbReference type="Pfam" id="PF08125">
    <property type="entry name" value="Mannitol_dh_C"/>
    <property type="match status" value="1"/>
</dbReference>
<comment type="caution">
    <text evidence="4">The sequence shown here is derived from an EMBL/GenBank/DDBJ whole genome shotgun (WGS) entry which is preliminary data.</text>
</comment>
<accession>A0ABU7RJQ4</accession>
<dbReference type="PRINTS" id="PR00084">
    <property type="entry name" value="MTLDHDRGNASE"/>
</dbReference>
<dbReference type="GO" id="GO:0016491">
    <property type="term" value="F:oxidoreductase activity"/>
    <property type="evidence" value="ECO:0007669"/>
    <property type="project" value="UniProtKB-KW"/>
</dbReference>
<dbReference type="InterPro" id="IPR013328">
    <property type="entry name" value="6PGD_dom2"/>
</dbReference>
<dbReference type="SUPFAM" id="SSF48179">
    <property type="entry name" value="6-phosphogluconate dehydrogenase C-terminal domain-like"/>
    <property type="match status" value="1"/>
</dbReference>
<dbReference type="PANTHER" id="PTHR43362:SF7">
    <property type="entry name" value="D-MANNONATE OXIDOREDUCTASE"/>
    <property type="match status" value="1"/>
</dbReference>
<dbReference type="InterPro" id="IPR013131">
    <property type="entry name" value="Mannitol_DH_N"/>
</dbReference>
<dbReference type="InterPro" id="IPR036291">
    <property type="entry name" value="NAD(P)-bd_dom_sf"/>
</dbReference>
<evidence type="ECO:0000256" key="1">
    <source>
        <dbReference type="ARBA" id="ARBA00023002"/>
    </source>
</evidence>
<proteinExistence type="predicted"/>
<dbReference type="Gene3D" id="1.10.1040.10">
    <property type="entry name" value="N-(1-d-carboxylethyl)-l-norvaline Dehydrogenase, domain 2"/>
    <property type="match status" value="1"/>
</dbReference>
<protein>
    <submittedName>
        <fullName evidence="4">Mannitol dehydrogenase family protein</fullName>
        <ecNumber evidence="4">1.1.1.-</ecNumber>
    </submittedName>
</protein>
<feature type="domain" description="Mannitol dehydrogenase N-terminal" evidence="2">
    <location>
        <begin position="30"/>
        <end position="274"/>
    </location>
</feature>
<dbReference type="Proteomes" id="UP001357452">
    <property type="component" value="Unassembled WGS sequence"/>
</dbReference>
<evidence type="ECO:0000313" key="5">
    <source>
        <dbReference type="Proteomes" id="UP001357452"/>
    </source>
</evidence>
<sequence length="495" mass="56651">MAMVLNYHNARLKGLLPIGFSKNAKPPYPILHFGVGGFHRSHQAWALQQLLNKHPAKFSNWGITGVNVMPQDLAFVKALRAQDGLYFVQRYAPEGTQTTELITTIKEILHVAEDYDTILQRIASPETKIISFTITEGGYNVDLSQNRFIWETSTVQEDLKKQGIPKTVFRILAEGLKLRKEACDEGVVLLSCDNVQHNGDVLRLALLEFLHRYDPSMIDRVQQKAAFIKTMVDRITPVTTPQQKNDLLQQVDIQDNCLVVCEDFFQWVIEEHPALADFPLQEMGATLVDDVAPFEEMKLRLLNGGHSLTGLLGDALGYDRIHTAIKDTGIHSVYMHYCNKEVIPTLSFINGVHYNDYVEQLVARFGNPMINDSTARIISGSTDKLPKFVLPVIWDQLRQSSPQIRIGVFILAAWYYYLDREFKKNQMREVQDQHRDLLMQLFSEPGWEASMFMDRVPMLHSIKDAPIVRELFLQYVNDFLSREARAVIHQLLQQV</sequence>
<dbReference type="InterPro" id="IPR000669">
    <property type="entry name" value="Mannitol_DH"/>
</dbReference>
<dbReference type="InterPro" id="IPR050988">
    <property type="entry name" value="Mannitol_DH/Oxidoreductase"/>
</dbReference>
<keyword evidence="5" id="KW-1185">Reference proteome</keyword>
<evidence type="ECO:0000313" key="4">
    <source>
        <dbReference type="EMBL" id="MEE6188204.1"/>
    </source>
</evidence>